<gene>
    <name evidence="1" type="ORF">NUTIK01_05640</name>
</gene>
<organism evidence="1 2">
    <name type="scientific">Novosphingobium pituita</name>
    <dbReference type="NCBI Taxonomy" id="3056842"/>
    <lineage>
        <taxon>Bacteria</taxon>
        <taxon>Pseudomonadati</taxon>
        <taxon>Pseudomonadota</taxon>
        <taxon>Alphaproteobacteria</taxon>
        <taxon>Sphingomonadales</taxon>
        <taxon>Sphingomonadaceae</taxon>
        <taxon>Novosphingobium</taxon>
    </lineage>
</organism>
<protein>
    <submittedName>
        <fullName evidence="1">Uncharacterized protein</fullName>
    </submittedName>
</protein>
<reference evidence="1 2" key="1">
    <citation type="submission" date="2023-06" db="EMBL/GenBank/DDBJ databases">
        <title>Draft genome sequence of Novosphingobium sp. strain IK01.</title>
        <authorList>
            <person name="Hatamoto M."/>
            <person name="Ikarashi T."/>
            <person name="Yamaguchi T."/>
        </authorList>
    </citation>
    <scope>NUCLEOTIDE SEQUENCE [LARGE SCALE GENOMIC DNA]</scope>
    <source>
        <strain evidence="1 2">IK01</strain>
    </source>
</reference>
<evidence type="ECO:0000313" key="2">
    <source>
        <dbReference type="Proteomes" id="UP001187221"/>
    </source>
</evidence>
<name>A0ABQ6P602_9SPHN</name>
<dbReference type="Proteomes" id="UP001187221">
    <property type="component" value="Unassembled WGS sequence"/>
</dbReference>
<comment type="caution">
    <text evidence="1">The sequence shown here is derived from an EMBL/GenBank/DDBJ whole genome shotgun (WGS) entry which is preliminary data.</text>
</comment>
<dbReference type="EMBL" id="BTFW01000001">
    <property type="protein sequence ID" value="GMM59787.1"/>
    <property type="molecule type" value="Genomic_DNA"/>
</dbReference>
<evidence type="ECO:0000313" key="1">
    <source>
        <dbReference type="EMBL" id="GMM59787.1"/>
    </source>
</evidence>
<keyword evidence="2" id="KW-1185">Reference proteome</keyword>
<sequence>MFYYYLISPGERPKSISVARHLWGNDSDFDSDGNDDEAPVGGWTELTVALRPECENRVDVDPIDDNEPLVLAIRSESADLAKKAALFLQLHSGGELSEQAPR</sequence>
<proteinExistence type="predicted"/>
<accession>A0ABQ6P602</accession>
<dbReference type="RefSeq" id="WP_317973628.1">
    <property type="nucleotide sequence ID" value="NZ_BTFW01000001.1"/>
</dbReference>